<organism evidence="9 10">
    <name type="scientific">Arcobacter nitrofigilis (strain ATCC 33309 / DSM 7299 / CCUG 15893 / LMG 7604 / NCTC 12251 / CI)</name>
    <name type="common">Campylobacter nitrofigilis</name>
    <dbReference type="NCBI Taxonomy" id="572480"/>
    <lineage>
        <taxon>Bacteria</taxon>
        <taxon>Pseudomonadati</taxon>
        <taxon>Campylobacterota</taxon>
        <taxon>Epsilonproteobacteria</taxon>
        <taxon>Campylobacterales</taxon>
        <taxon>Arcobacteraceae</taxon>
        <taxon>Arcobacter</taxon>
    </lineage>
</organism>
<dbReference type="InterPro" id="IPR003593">
    <property type="entry name" value="AAA+_ATPase"/>
</dbReference>
<dbReference type="STRING" id="572480.Arnit_1419"/>
<gene>
    <name evidence="9" type="ordered locus">Arnit_1419</name>
</gene>
<reference evidence="9 10" key="1">
    <citation type="journal article" date="2010" name="Stand. Genomic Sci.">
        <title>Complete genome sequence of Arcobacter nitrofigilis type strain (CI).</title>
        <authorList>
            <person name="Pati A."/>
            <person name="Gronow S."/>
            <person name="Lapidus A."/>
            <person name="Copeland A."/>
            <person name="Glavina Del Rio T."/>
            <person name="Nolan M."/>
            <person name="Lucas S."/>
            <person name="Tice H."/>
            <person name="Cheng J.F."/>
            <person name="Han C."/>
            <person name="Chertkov O."/>
            <person name="Bruce D."/>
            <person name="Tapia R."/>
            <person name="Goodwin L."/>
            <person name="Pitluck S."/>
            <person name="Liolios K."/>
            <person name="Ivanova N."/>
            <person name="Mavromatis K."/>
            <person name="Chen A."/>
            <person name="Palaniappan K."/>
            <person name="Land M."/>
            <person name="Hauser L."/>
            <person name="Chang Y.J."/>
            <person name="Jeffries C.D."/>
            <person name="Detter J.C."/>
            <person name="Rohde M."/>
            <person name="Goker M."/>
            <person name="Bristow J."/>
            <person name="Eisen J.A."/>
            <person name="Markowitz V."/>
            <person name="Hugenholtz P."/>
            <person name="Klenk H.P."/>
            <person name="Kyrpides N.C."/>
        </authorList>
    </citation>
    <scope>NUCLEOTIDE SEQUENCE [LARGE SCALE GENOMIC DNA]</scope>
    <source>
        <strain evidence="10">ATCC 33309 / DSM 7299 / CCUG 15893 / LMG 7604 / NCTC 12251 / CI</strain>
    </source>
</reference>
<dbReference type="InterPro" id="IPR003439">
    <property type="entry name" value="ABC_transporter-like_ATP-bd"/>
</dbReference>
<evidence type="ECO:0000256" key="7">
    <source>
        <dbReference type="ARBA" id="ARBA00023136"/>
    </source>
</evidence>
<dbReference type="SMART" id="SM00382">
    <property type="entry name" value="AAA"/>
    <property type="match status" value="1"/>
</dbReference>
<feature type="domain" description="ABC transporter" evidence="8">
    <location>
        <begin position="2"/>
        <end position="240"/>
    </location>
</feature>
<dbReference type="GO" id="GO:0016887">
    <property type="term" value="F:ATP hydrolysis activity"/>
    <property type="evidence" value="ECO:0007669"/>
    <property type="project" value="InterPro"/>
</dbReference>
<keyword evidence="10" id="KW-1185">Reference proteome</keyword>
<evidence type="ECO:0000256" key="2">
    <source>
        <dbReference type="ARBA" id="ARBA00005417"/>
    </source>
</evidence>
<dbReference type="PROSITE" id="PS00211">
    <property type="entry name" value="ABC_TRANSPORTER_1"/>
    <property type="match status" value="1"/>
</dbReference>
<dbReference type="CDD" id="cd03262">
    <property type="entry name" value="ABC_HisP_GlnQ"/>
    <property type="match status" value="1"/>
</dbReference>
<dbReference type="Pfam" id="PF00005">
    <property type="entry name" value="ABC_tran"/>
    <property type="match status" value="1"/>
</dbReference>
<keyword evidence="7" id="KW-0472">Membrane</keyword>
<dbReference type="eggNOG" id="COG1126">
    <property type="taxonomic scope" value="Bacteria"/>
</dbReference>
<evidence type="ECO:0000256" key="1">
    <source>
        <dbReference type="ARBA" id="ARBA00004202"/>
    </source>
</evidence>
<keyword evidence="4" id="KW-1003">Cell membrane</keyword>
<protein>
    <submittedName>
        <fullName evidence="9">ABC transporter related protein</fullName>
    </submittedName>
</protein>
<dbReference type="GO" id="GO:0015424">
    <property type="term" value="F:ABC-type amino acid transporter activity"/>
    <property type="evidence" value="ECO:0007669"/>
    <property type="project" value="InterPro"/>
</dbReference>
<dbReference type="PIRSF" id="PIRSF039085">
    <property type="entry name" value="ABC_ATPase_HisP"/>
    <property type="match status" value="1"/>
</dbReference>
<accession>D5V5E2</accession>
<dbReference type="AlphaFoldDB" id="D5V5E2"/>
<keyword evidence="6" id="KW-0067">ATP-binding</keyword>
<dbReference type="Proteomes" id="UP000000939">
    <property type="component" value="Chromosome"/>
</dbReference>
<evidence type="ECO:0000313" key="10">
    <source>
        <dbReference type="Proteomes" id="UP000000939"/>
    </source>
</evidence>
<evidence type="ECO:0000256" key="3">
    <source>
        <dbReference type="ARBA" id="ARBA00022448"/>
    </source>
</evidence>
<evidence type="ECO:0000256" key="6">
    <source>
        <dbReference type="ARBA" id="ARBA00022840"/>
    </source>
</evidence>
<dbReference type="PROSITE" id="PS50893">
    <property type="entry name" value="ABC_TRANSPORTER_2"/>
    <property type="match status" value="1"/>
</dbReference>
<dbReference type="OrthoDB" id="9809450at2"/>
<sequence length="251" mass="27899">MINVKDLNMHFGEKKVLNDINIKINKGEVIALIGPSGSGKSTLLRCLNFLVSPTSGEITIDNITIDVKKVSKKDIFKLRQKTAMVFQNYNLLKNMTAIENIMEPMLTVQKIPKNQAETIALDLLKKVGLLDNKNSYPSEMSGGQQQRVGIARAMAVNSNVILFDEPTSSLDPELVGDVLGVIKTLALESKKTMLIVTHEMKFAKEVADKIIFLENGFISTIGTSHEIFVECKNSRVSNFVNKMTENNLEVR</sequence>
<dbReference type="SUPFAM" id="SSF52540">
    <property type="entry name" value="P-loop containing nucleoside triphosphate hydrolases"/>
    <property type="match status" value="1"/>
</dbReference>
<evidence type="ECO:0000259" key="8">
    <source>
        <dbReference type="PROSITE" id="PS50893"/>
    </source>
</evidence>
<evidence type="ECO:0000256" key="4">
    <source>
        <dbReference type="ARBA" id="ARBA00022475"/>
    </source>
</evidence>
<evidence type="ECO:0000256" key="5">
    <source>
        <dbReference type="ARBA" id="ARBA00022741"/>
    </source>
</evidence>
<dbReference type="GO" id="GO:0005524">
    <property type="term" value="F:ATP binding"/>
    <property type="evidence" value="ECO:0007669"/>
    <property type="project" value="UniProtKB-KW"/>
</dbReference>
<dbReference type="InterPro" id="IPR027417">
    <property type="entry name" value="P-loop_NTPase"/>
</dbReference>
<dbReference type="RefSeq" id="WP_013135222.1">
    <property type="nucleotide sequence ID" value="NC_014166.1"/>
</dbReference>
<evidence type="ECO:0000313" key="9">
    <source>
        <dbReference type="EMBL" id="ADG93077.1"/>
    </source>
</evidence>
<proteinExistence type="inferred from homology"/>
<dbReference type="Gene3D" id="3.40.50.300">
    <property type="entry name" value="P-loop containing nucleotide triphosphate hydrolases"/>
    <property type="match status" value="1"/>
</dbReference>
<comment type="similarity">
    <text evidence="2">Belongs to the ABC transporter superfamily.</text>
</comment>
<dbReference type="InterPro" id="IPR050086">
    <property type="entry name" value="MetN_ABC_transporter-like"/>
</dbReference>
<dbReference type="HOGENOM" id="CLU_000604_1_22_7"/>
<dbReference type="KEGG" id="ant:Arnit_1419"/>
<dbReference type="PANTHER" id="PTHR43166:SF35">
    <property type="entry name" value="L-CYSTINE IMPORT ATP-BINDING PROTEIN TCYN"/>
    <property type="match status" value="1"/>
</dbReference>
<keyword evidence="3" id="KW-0813">Transport</keyword>
<dbReference type="InterPro" id="IPR030679">
    <property type="entry name" value="ABC_ATPase_HisP-typ"/>
</dbReference>
<comment type="subcellular location">
    <subcellularLocation>
        <location evidence="1">Cell membrane</location>
        <topology evidence="1">Peripheral membrane protein</topology>
    </subcellularLocation>
</comment>
<dbReference type="InterPro" id="IPR017871">
    <property type="entry name" value="ABC_transporter-like_CS"/>
</dbReference>
<dbReference type="GO" id="GO:0005886">
    <property type="term" value="C:plasma membrane"/>
    <property type="evidence" value="ECO:0007669"/>
    <property type="project" value="UniProtKB-SubCell"/>
</dbReference>
<dbReference type="PANTHER" id="PTHR43166">
    <property type="entry name" value="AMINO ACID IMPORT ATP-BINDING PROTEIN"/>
    <property type="match status" value="1"/>
</dbReference>
<keyword evidence="5" id="KW-0547">Nucleotide-binding</keyword>
<dbReference type="EMBL" id="CP001999">
    <property type="protein sequence ID" value="ADG93077.1"/>
    <property type="molecule type" value="Genomic_DNA"/>
</dbReference>
<name>D5V5E2_ARCNC</name>